<dbReference type="InterPro" id="IPR000462">
    <property type="entry name" value="CDP-OH_P_trans"/>
</dbReference>
<dbReference type="Gene3D" id="1.20.120.1760">
    <property type="match status" value="1"/>
</dbReference>
<dbReference type="InterPro" id="IPR050324">
    <property type="entry name" value="CDP-alcohol_PTase-I"/>
</dbReference>
<keyword evidence="4 11" id="KW-0808">Transferase</keyword>
<keyword evidence="10" id="KW-1208">Phospholipid metabolism</keyword>
<keyword evidence="5 12" id="KW-0812">Transmembrane</keyword>
<evidence type="ECO:0000256" key="3">
    <source>
        <dbReference type="ARBA" id="ARBA00022516"/>
    </source>
</evidence>
<evidence type="ECO:0000256" key="2">
    <source>
        <dbReference type="ARBA" id="ARBA00010441"/>
    </source>
</evidence>
<feature type="transmembrane region" description="Helical" evidence="12">
    <location>
        <begin position="144"/>
        <end position="161"/>
    </location>
</feature>
<evidence type="ECO:0000256" key="4">
    <source>
        <dbReference type="ARBA" id="ARBA00022679"/>
    </source>
</evidence>
<keyword evidence="3" id="KW-0444">Lipid biosynthesis</keyword>
<keyword evidence="8 12" id="KW-0472">Membrane</keyword>
<dbReference type="GO" id="GO:0046474">
    <property type="term" value="P:glycerophospholipid biosynthetic process"/>
    <property type="evidence" value="ECO:0007669"/>
    <property type="project" value="TreeGrafter"/>
</dbReference>
<proteinExistence type="inferred from homology"/>
<sequence length="181" mass="19287">MLGMTLANALTTLRGLLAVPTVIAVLGGHWQAALILFLVALATDILDGWVARKGHQVTIVGQLLDPLVDKAFYLALFSALAVVGRIPYFGLGLFAFPQLGLAVGALVLWQRRQEFVAEWPGKAAAGLTALAAGLLLLSPRTIGVFWGAVGGQFIAGVYYLIRRTTTRTPAEVPPRTPSMPR</sequence>
<comment type="similarity">
    <text evidence="2 11">Belongs to the CDP-alcohol phosphatidyltransferase class-I family.</text>
</comment>
<dbReference type="PANTHER" id="PTHR14269">
    <property type="entry name" value="CDP-DIACYLGLYCEROL--GLYCEROL-3-PHOSPHATE 3-PHOSPHATIDYLTRANSFERASE-RELATED"/>
    <property type="match status" value="1"/>
</dbReference>
<dbReference type="Proteomes" id="UP000249818">
    <property type="component" value="Chromosome BARAN1"/>
</dbReference>
<name>A0A2X3L060_9BACT</name>
<reference evidence="14" key="1">
    <citation type="submission" date="2018-05" db="EMBL/GenBank/DDBJ databases">
        <authorList>
            <person name="Hao L."/>
        </authorList>
    </citation>
    <scope>NUCLEOTIDE SEQUENCE [LARGE SCALE GENOMIC DNA]</scope>
</reference>
<organism evidence="13 14">
    <name type="scientific">Candidatus Bipolaricaulis anaerobius</name>
    <dbReference type="NCBI Taxonomy" id="2026885"/>
    <lineage>
        <taxon>Bacteria</taxon>
        <taxon>Candidatus Bipolaricaulota</taxon>
        <taxon>Candidatus Bipolaricaulia</taxon>
        <taxon>Candidatus Bipolaricaulales</taxon>
        <taxon>Candidatus Bipolaricaulaceae</taxon>
        <taxon>Candidatus Bipolaricaulis</taxon>
    </lineage>
</organism>
<evidence type="ECO:0000256" key="12">
    <source>
        <dbReference type="SAM" id="Phobius"/>
    </source>
</evidence>
<dbReference type="GO" id="GO:0016780">
    <property type="term" value="F:phosphotransferase activity, for other substituted phosphate groups"/>
    <property type="evidence" value="ECO:0007669"/>
    <property type="project" value="InterPro"/>
</dbReference>
<dbReference type="InterPro" id="IPR048254">
    <property type="entry name" value="CDP_ALCOHOL_P_TRANSF_CS"/>
</dbReference>
<evidence type="ECO:0000256" key="11">
    <source>
        <dbReference type="RuleBase" id="RU003750"/>
    </source>
</evidence>
<keyword evidence="7" id="KW-0443">Lipid metabolism</keyword>
<dbReference type="EMBL" id="LS483254">
    <property type="protein sequence ID" value="SQD92569.1"/>
    <property type="molecule type" value="Genomic_DNA"/>
</dbReference>
<dbReference type="InterPro" id="IPR043130">
    <property type="entry name" value="CDP-OH_PTrfase_TM_dom"/>
</dbReference>
<evidence type="ECO:0000256" key="5">
    <source>
        <dbReference type="ARBA" id="ARBA00022692"/>
    </source>
</evidence>
<keyword evidence="14" id="KW-1185">Reference proteome</keyword>
<keyword evidence="6 12" id="KW-1133">Transmembrane helix</keyword>
<evidence type="ECO:0000256" key="1">
    <source>
        <dbReference type="ARBA" id="ARBA00004141"/>
    </source>
</evidence>
<feature type="transmembrane region" description="Helical" evidence="12">
    <location>
        <begin position="88"/>
        <end position="109"/>
    </location>
</feature>
<dbReference type="GO" id="GO:0016020">
    <property type="term" value="C:membrane"/>
    <property type="evidence" value="ECO:0007669"/>
    <property type="project" value="UniProtKB-SubCell"/>
</dbReference>
<feature type="transmembrane region" description="Helical" evidence="12">
    <location>
        <begin position="28"/>
        <end position="51"/>
    </location>
</feature>
<evidence type="ECO:0000313" key="14">
    <source>
        <dbReference type="Proteomes" id="UP000249818"/>
    </source>
</evidence>
<evidence type="ECO:0000313" key="13">
    <source>
        <dbReference type="EMBL" id="SQD92569.1"/>
    </source>
</evidence>
<evidence type="ECO:0000256" key="8">
    <source>
        <dbReference type="ARBA" id="ARBA00023136"/>
    </source>
</evidence>
<evidence type="ECO:0000256" key="6">
    <source>
        <dbReference type="ARBA" id="ARBA00022989"/>
    </source>
</evidence>
<dbReference type="AlphaFoldDB" id="A0A2X3L060"/>
<dbReference type="KEGG" id="bana:BARAN1_0545"/>
<gene>
    <name evidence="13" type="ORF">BARAN1_0545</name>
</gene>
<dbReference type="PROSITE" id="PS00379">
    <property type="entry name" value="CDP_ALCOHOL_P_TRANSF"/>
    <property type="match status" value="1"/>
</dbReference>
<dbReference type="Pfam" id="PF01066">
    <property type="entry name" value="CDP-OH_P_transf"/>
    <property type="match status" value="1"/>
</dbReference>
<keyword evidence="9" id="KW-0594">Phospholipid biosynthesis</keyword>
<feature type="transmembrane region" description="Helical" evidence="12">
    <location>
        <begin position="121"/>
        <end position="138"/>
    </location>
</feature>
<comment type="subcellular location">
    <subcellularLocation>
        <location evidence="1">Membrane</location>
        <topology evidence="1">Multi-pass membrane protein</topology>
    </subcellularLocation>
</comment>
<accession>A0A2X3L060</accession>
<protein>
    <submittedName>
        <fullName evidence="13">CDP-alcohol phosphatidyltransferase</fullName>
    </submittedName>
</protein>
<evidence type="ECO:0000256" key="7">
    <source>
        <dbReference type="ARBA" id="ARBA00023098"/>
    </source>
</evidence>
<dbReference type="PANTHER" id="PTHR14269:SF11">
    <property type="entry name" value="CDP-DIACYLGLYCEROL--GLYCEROL-3-PHOSPHATE 3-PHOSPHATIDYLTRANSFERASE"/>
    <property type="match status" value="1"/>
</dbReference>
<evidence type="ECO:0000256" key="9">
    <source>
        <dbReference type="ARBA" id="ARBA00023209"/>
    </source>
</evidence>
<evidence type="ECO:0000256" key="10">
    <source>
        <dbReference type="ARBA" id="ARBA00023264"/>
    </source>
</evidence>